<accession>A0AAJ5NKY1</accession>
<organism evidence="1 2">
    <name type="scientific">Mesomycoplasma dispar</name>
    <dbReference type="NCBI Taxonomy" id="86660"/>
    <lineage>
        <taxon>Bacteria</taxon>
        <taxon>Bacillati</taxon>
        <taxon>Mycoplasmatota</taxon>
        <taxon>Mycoplasmoidales</taxon>
        <taxon>Metamycoplasmataceae</taxon>
        <taxon>Mesomycoplasma</taxon>
    </lineage>
</organism>
<dbReference type="NCBIfam" id="NF038058">
    <property type="entry name" value="adhes_P110_Nter"/>
    <property type="match status" value="1"/>
</dbReference>
<gene>
    <name evidence="1" type="ORF">NCTC10125_00072</name>
</gene>
<dbReference type="AlphaFoldDB" id="A0AAJ5NKY1"/>
<dbReference type="Proteomes" id="UP000289629">
    <property type="component" value="Chromosome"/>
</dbReference>
<name>A0AAJ5NKY1_9BACT</name>
<protein>
    <submittedName>
        <fullName evidence="1">Uncharacterized protein</fullName>
    </submittedName>
</protein>
<dbReference type="RefSeq" id="WP_044635157.1">
    <property type="nucleotide sequence ID" value="NZ_CP007229.1"/>
</dbReference>
<evidence type="ECO:0000313" key="2">
    <source>
        <dbReference type="Proteomes" id="UP000289629"/>
    </source>
</evidence>
<sequence>MKRIKFKHIIFAIVGISAIVSASVSIPYGLSVQTENFNLKLKTFDKNAKNASILSSATEFSSAEFDKLVTNLKPKEKFAKRLNAFDALNLHFDAAYNFDLNQAVDLSQLSEKYPNFTFKIVLPSNKNDVQIKDNKLKDLGINVSNSSKSVNYTTKFDLDFSKQEKSFQFSPENLEASISLSKLDSLQGKTATEIAILFNKSFAKNFSETEKDATKAIYKTFSEFGGISFKLNSEPIFLLPSNFEIKPELQTEKIMFTEVNDEENKIILSMILFDKLTKKTEKFSLNFVDLPKTNQKYENKFLEIFKKNYEFNSVISKHLAKNNSSVAKLFANTSSLDSLNLSQFSSWFTEKQDANNKFLEEIKTLIPDFEPKKVTFSVKKPKKDLKNENTVFVVLKVDGSFKNQDELPLGLNLGENNQYSYNFDFEFDATESVYSGYFRNAIENFDAKTAENLKNLNFEIKKDLPVTIFASTIDNTIKHLFNKPLDLKNISKTAAPLFDLLNFSANKKDNLVASEAKTTEVSATLFQDSVESEKNSVSLTGSNSKKSENAGNYLKSLFENLEKTNFPPHTSLFLSSFFKDKYTLKLEIKTEGITKEELEAKIDNVSKDNPAYKTLAESVKMHLFLDWKTNFEVKEEDEGGKKKEILTSITAVNNPTLKFKVNEDPSKKSSQKVFLDSKNQGIYLAEGGISLEKPETDSDSTKQLKLDKGKTLFYAFKPTKLSKNPLLKYFLLKTEQEDHKNLGLIILPHFLAKGTNVINADFQKEVTKKNGNSEGVATTVKFTQSTYNGGMKFFYNENKTEILTKKTPKNPLLQEQDFLNNPNATIILAVNVTENDDKKSVINFSFYSSEEDKGRKELFKWSETIPDDFVWDLSKSLTIGTTKSLRQGLIDKQENASREFLGITFKGLALFDKPENVNDYNAFFEKFRKEYID</sequence>
<dbReference type="KEGG" id="mds:MDIS_00370"/>
<proteinExistence type="predicted"/>
<evidence type="ECO:0000313" key="1">
    <source>
        <dbReference type="EMBL" id="VEU61222.1"/>
    </source>
</evidence>
<dbReference type="EMBL" id="LR214971">
    <property type="protein sequence ID" value="VEU61222.1"/>
    <property type="molecule type" value="Genomic_DNA"/>
</dbReference>
<reference evidence="1 2" key="1">
    <citation type="submission" date="2019-01" db="EMBL/GenBank/DDBJ databases">
        <authorList>
            <consortium name="Pathogen Informatics"/>
        </authorList>
    </citation>
    <scope>NUCLEOTIDE SEQUENCE [LARGE SCALE GENOMIC DNA]</scope>
    <source>
        <strain evidence="1 2">NCTC10125</strain>
    </source>
</reference>